<dbReference type="AlphaFoldDB" id="A0A9P1G6X5"/>
<name>A0A9P1G6X5_9DINO</name>
<organism evidence="3">
    <name type="scientific">Cladocopium goreaui</name>
    <dbReference type="NCBI Taxonomy" id="2562237"/>
    <lineage>
        <taxon>Eukaryota</taxon>
        <taxon>Sar</taxon>
        <taxon>Alveolata</taxon>
        <taxon>Dinophyceae</taxon>
        <taxon>Suessiales</taxon>
        <taxon>Symbiodiniaceae</taxon>
        <taxon>Cladocopium</taxon>
    </lineage>
</organism>
<dbReference type="OrthoDB" id="447178at2759"/>
<evidence type="ECO:0000313" key="4">
    <source>
        <dbReference type="EMBL" id="CAL1156564.1"/>
    </source>
</evidence>
<evidence type="ECO:0000256" key="2">
    <source>
        <dbReference type="SAM" id="MobiDB-lite"/>
    </source>
</evidence>
<dbReference type="EMBL" id="CAMXCT030003224">
    <property type="protein sequence ID" value="CAL4790501.1"/>
    <property type="molecule type" value="Genomic_DNA"/>
</dbReference>
<feature type="region of interest" description="Disordered" evidence="2">
    <location>
        <begin position="603"/>
        <end position="635"/>
    </location>
</feature>
<dbReference type="EMBL" id="CAMXCT010003224">
    <property type="protein sequence ID" value="CAI4003189.1"/>
    <property type="molecule type" value="Genomic_DNA"/>
</dbReference>
<feature type="compositionally biased region" description="Polar residues" evidence="2">
    <location>
        <begin position="268"/>
        <end position="277"/>
    </location>
</feature>
<proteinExistence type="predicted"/>
<feature type="region of interest" description="Disordered" evidence="2">
    <location>
        <begin position="506"/>
        <end position="571"/>
    </location>
</feature>
<reference evidence="3" key="1">
    <citation type="submission" date="2022-10" db="EMBL/GenBank/DDBJ databases">
        <authorList>
            <person name="Chen Y."/>
            <person name="Dougan E. K."/>
            <person name="Chan C."/>
            <person name="Rhodes N."/>
            <person name="Thang M."/>
        </authorList>
    </citation>
    <scope>NUCLEOTIDE SEQUENCE</scope>
</reference>
<feature type="compositionally biased region" description="Basic and acidic residues" evidence="2">
    <location>
        <begin position="883"/>
        <end position="895"/>
    </location>
</feature>
<evidence type="ECO:0000313" key="3">
    <source>
        <dbReference type="EMBL" id="CAI4003189.1"/>
    </source>
</evidence>
<sequence length="977" mass="105454">MELSPCPIEFETEVLVSGSLEISSEKLARGLSWLATSLKEQNKILGSLCGQVDALQETASLPRTEPQERRMSMKDEMLSMQLNALKHEVGALPQPADLERQRERIMAEVQSVSNSLSDRQRDSNERLQKDLADATESLCSQLGRIGDSVSARLVVLESHMASQPALAAASNQSRVELPGSGVQAQVLPALDPLSASNVAADDTEDQTDGTFGPDLAAQTTNFGNLCADLNALNSRISTRLEALERQLSELVQKSLAWHADGAGKSQDGAGTSESSADPSHARGSGRLNDSPQPVGEGEVSEKASVAEAVTAAVEAAKEVATAEAVKAATAAISAVTVIAEEAKAAACANSEMMEAKEKDGESIAEAIASLGSQVATLQQSVAALAESPNQGANTAEVTVLGDGKGEKAGSMRTETPEGPIETDKAQTLQPDSAGIVRAETVTASLSDRMTEVEASLAKLTAEFFTYPVVQELQGAVRAVPQLEASISSLQLALAGMAAHETLTTQKALSADHPDETSTLPAAKSVQQGSRHTEAEATQAADTRTAQAGQAAKIPEQSGAVASAKDLSRQEDSSLAKLEERLKHMEDLQEAAERRILRLEGPNEAQRRVSAEKLSDREGWRPSKSEPPSGGTVGGSWKDVQAELEHFRKLFEFIEGVLPRDAAEAMRFFNRRQLGKEVLSEMVSEVFGADVEFQNAKLQLESDFRVYTRELRREFDKLTLALKALQRETEGSEGKLLDLAKRTFNLEMEVRTSKKPPEDTPQVSSGEAGADLKDRAEAGQGSEEMQKAIQDLREEVKHWLETFKSSVIQALQTKPDNEQVVEFIKQVAAAPSGESIALFAKRQLLGKCASCETPIDVDLLRVKRPQPIGLQEPWPPGESLGAKASKDPRTSHPGACKERNEVESFCTRNAQGDFRGLTETAPGVSTRKHWCFWKLSFAKSPSLGPLIMAMALVIQLRRLREARQQRTTKWLSSWRFSV</sequence>
<keyword evidence="1" id="KW-0175">Coiled coil</keyword>
<gene>
    <name evidence="3" type="ORF">C1SCF055_LOCUS29077</name>
</gene>
<reference evidence="4" key="2">
    <citation type="submission" date="2024-04" db="EMBL/GenBank/DDBJ databases">
        <authorList>
            <person name="Chen Y."/>
            <person name="Shah S."/>
            <person name="Dougan E. K."/>
            <person name="Thang M."/>
            <person name="Chan C."/>
        </authorList>
    </citation>
    <scope>NUCLEOTIDE SEQUENCE [LARGE SCALE GENOMIC DNA]</scope>
</reference>
<accession>A0A9P1G6X5</accession>
<feature type="compositionally biased region" description="Polar residues" evidence="2">
    <location>
        <begin position="516"/>
        <end position="529"/>
    </location>
</feature>
<keyword evidence="5" id="KW-1185">Reference proteome</keyword>
<comment type="caution">
    <text evidence="3">The sequence shown here is derived from an EMBL/GenBank/DDBJ whole genome shotgun (WGS) entry which is preliminary data.</text>
</comment>
<dbReference type="Proteomes" id="UP001152797">
    <property type="component" value="Unassembled WGS sequence"/>
</dbReference>
<feature type="region of interest" description="Disordered" evidence="2">
    <location>
        <begin position="867"/>
        <end position="895"/>
    </location>
</feature>
<feature type="region of interest" description="Disordered" evidence="2">
    <location>
        <begin position="748"/>
        <end position="784"/>
    </location>
</feature>
<dbReference type="EMBL" id="CAMXCT020003224">
    <property type="protein sequence ID" value="CAL1156564.1"/>
    <property type="molecule type" value="Genomic_DNA"/>
</dbReference>
<evidence type="ECO:0000313" key="5">
    <source>
        <dbReference type="Proteomes" id="UP001152797"/>
    </source>
</evidence>
<feature type="compositionally biased region" description="Basic and acidic residues" evidence="2">
    <location>
        <begin position="604"/>
        <end position="623"/>
    </location>
</feature>
<feature type="compositionally biased region" description="Basic and acidic residues" evidence="2">
    <location>
        <begin position="748"/>
        <end position="757"/>
    </location>
</feature>
<feature type="region of interest" description="Disordered" evidence="2">
    <location>
        <begin position="402"/>
        <end position="423"/>
    </location>
</feature>
<evidence type="ECO:0000256" key="1">
    <source>
        <dbReference type="SAM" id="Coils"/>
    </source>
</evidence>
<feature type="coiled-coil region" evidence="1">
    <location>
        <begin position="226"/>
        <end position="253"/>
    </location>
</feature>
<protein>
    <submittedName>
        <fullName evidence="3">Uncharacterized protein</fullName>
    </submittedName>
</protein>
<feature type="compositionally biased region" description="Low complexity" evidence="2">
    <location>
        <begin position="535"/>
        <end position="551"/>
    </location>
</feature>
<feature type="region of interest" description="Disordered" evidence="2">
    <location>
        <begin position="260"/>
        <end position="302"/>
    </location>
</feature>